<keyword evidence="10" id="KW-1185">Reference proteome</keyword>
<feature type="compositionally biased region" description="Low complexity" evidence="8">
    <location>
        <begin position="72"/>
        <end position="116"/>
    </location>
</feature>
<dbReference type="GO" id="GO:0008139">
    <property type="term" value="F:nuclear localization sequence binding"/>
    <property type="evidence" value="ECO:0007669"/>
    <property type="project" value="InterPro"/>
</dbReference>
<feature type="compositionally biased region" description="Low complexity" evidence="8">
    <location>
        <begin position="26"/>
        <end position="64"/>
    </location>
</feature>
<accession>A0A316V0C8</accession>
<feature type="compositionally biased region" description="Low complexity" evidence="8">
    <location>
        <begin position="304"/>
        <end position="340"/>
    </location>
</feature>
<dbReference type="GO" id="GO:0015031">
    <property type="term" value="P:protein transport"/>
    <property type="evidence" value="ECO:0007669"/>
    <property type="project" value="UniProtKB-KW"/>
</dbReference>
<evidence type="ECO:0000256" key="1">
    <source>
        <dbReference type="ARBA" id="ARBA00004567"/>
    </source>
</evidence>
<dbReference type="Proteomes" id="UP000245884">
    <property type="component" value="Unassembled WGS sequence"/>
</dbReference>
<evidence type="ECO:0000313" key="9">
    <source>
        <dbReference type="EMBL" id="PWN31007.1"/>
    </source>
</evidence>
<dbReference type="GO" id="GO:0005643">
    <property type="term" value="C:nuclear pore"/>
    <property type="evidence" value="ECO:0007669"/>
    <property type="project" value="UniProtKB-SubCell"/>
</dbReference>
<dbReference type="PANTHER" id="PTHR13437">
    <property type="entry name" value="NUCLEOPORIN P58/P45 NUCLEOPORIN-LIKE PROTEIN 1"/>
    <property type="match status" value="1"/>
</dbReference>
<keyword evidence="2" id="KW-0813">Transport</keyword>
<comment type="subcellular location">
    <subcellularLocation>
        <location evidence="1">Nucleus</location>
        <location evidence="1">Nuclear pore complex</location>
    </subcellularLocation>
</comment>
<name>A0A316V0C8_9BASI</name>
<feature type="compositionally biased region" description="Low complexity" evidence="8">
    <location>
        <begin position="125"/>
        <end position="142"/>
    </location>
</feature>
<dbReference type="STRING" id="1569628.A0A316V0C8"/>
<proteinExistence type="predicted"/>
<evidence type="ECO:0000256" key="7">
    <source>
        <dbReference type="ARBA" id="ARBA00023242"/>
    </source>
</evidence>
<dbReference type="GO" id="GO:0051028">
    <property type="term" value="P:mRNA transport"/>
    <property type="evidence" value="ECO:0007669"/>
    <property type="project" value="UniProtKB-KW"/>
</dbReference>
<sequence>MIRSSSFGTLGQPPAKQPFSFGGGASSSQPQQPQSATTGGFSFGGAAAQPSTSNNNNTAASSTSLFGAPKPATAGGFSFGAGATSQPQQPQQPQQQSNPAPSLGGSLFGGAASNSAQPSTSLFGQPQQQQQQQQQQQPNQFVSGGGGFSSSLFGQSQSQQPNNQLQASQASTSASPFSRHAFYQKERFNDLPDDARKLVEEMDALITSHVSIRDEVHPKLIPASSSSSSATTAELAPLGAQIHSLYSQLHDATVTLSALSATVDYQQANVRSLANGVETDRRDLAQLWEIGDAYRQNQMGGTMQAPSQGQGQQQAFGQSQGFGQSQQGQQSQQPNQQQQPQPSPTSSRPNNAQKHRQFLSSYFTRSASDFQARVAQYRRSLDAITQHLSSLSSRDKHSPRAISDTIYFQHETFMQFAGQVAALNGEVEGLKRDYRTWYAKVFRSVRDPFEAKGEGDGLDM</sequence>
<evidence type="ECO:0000256" key="2">
    <source>
        <dbReference type="ARBA" id="ARBA00022448"/>
    </source>
</evidence>
<protein>
    <submittedName>
        <fullName evidence="9">Uncharacterized protein</fullName>
    </submittedName>
</protein>
<dbReference type="Gene3D" id="6.10.140.1350">
    <property type="match status" value="1"/>
</dbReference>
<feature type="compositionally biased region" description="Low complexity" evidence="8">
    <location>
        <begin position="149"/>
        <end position="175"/>
    </location>
</feature>
<evidence type="ECO:0000313" key="10">
    <source>
        <dbReference type="Proteomes" id="UP000245884"/>
    </source>
</evidence>
<dbReference type="GO" id="GO:0017056">
    <property type="term" value="F:structural constituent of nuclear pore"/>
    <property type="evidence" value="ECO:0007669"/>
    <property type="project" value="InterPro"/>
</dbReference>
<dbReference type="RefSeq" id="XP_025365619.1">
    <property type="nucleotide sequence ID" value="XM_025509482.1"/>
</dbReference>
<evidence type="ECO:0000256" key="4">
    <source>
        <dbReference type="ARBA" id="ARBA00022927"/>
    </source>
</evidence>
<keyword evidence="6" id="KW-0906">Nuclear pore complex</keyword>
<gene>
    <name evidence="9" type="ORF">BDZ90DRAFT_31058</name>
</gene>
<dbReference type="OrthoDB" id="2538017at2759"/>
<evidence type="ECO:0000256" key="3">
    <source>
        <dbReference type="ARBA" id="ARBA00022816"/>
    </source>
</evidence>
<keyword evidence="7" id="KW-0539">Nucleus</keyword>
<keyword evidence="5" id="KW-0811">Translocation</keyword>
<organism evidence="9 10">
    <name type="scientific">Jaminaea rosea</name>
    <dbReference type="NCBI Taxonomy" id="1569628"/>
    <lineage>
        <taxon>Eukaryota</taxon>
        <taxon>Fungi</taxon>
        <taxon>Dikarya</taxon>
        <taxon>Basidiomycota</taxon>
        <taxon>Ustilaginomycotina</taxon>
        <taxon>Exobasidiomycetes</taxon>
        <taxon>Microstromatales</taxon>
        <taxon>Microstromatales incertae sedis</taxon>
        <taxon>Jaminaea</taxon>
    </lineage>
</organism>
<dbReference type="InterPro" id="IPR024882">
    <property type="entry name" value="NUP58/p45/49"/>
</dbReference>
<keyword evidence="3" id="KW-0509">mRNA transport</keyword>
<evidence type="ECO:0000256" key="5">
    <source>
        <dbReference type="ARBA" id="ARBA00023010"/>
    </source>
</evidence>
<dbReference type="GeneID" id="37031305"/>
<keyword evidence="4" id="KW-0653">Protein transport</keyword>
<evidence type="ECO:0000256" key="6">
    <source>
        <dbReference type="ARBA" id="ARBA00023132"/>
    </source>
</evidence>
<feature type="region of interest" description="Disordered" evidence="8">
    <location>
        <begin position="299"/>
        <end position="353"/>
    </location>
</feature>
<evidence type="ECO:0000256" key="8">
    <source>
        <dbReference type="SAM" id="MobiDB-lite"/>
    </source>
</evidence>
<feature type="region of interest" description="Disordered" evidence="8">
    <location>
        <begin position="1"/>
        <end position="176"/>
    </location>
</feature>
<reference evidence="9 10" key="1">
    <citation type="journal article" date="2018" name="Mol. Biol. Evol.">
        <title>Broad Genomic Sampling Reveals a Smut Pathogenic Ancestry of the Fungal Clade Ustilaginomycotina.</title>
        <authorList>
            <person name="Kijpornyongpan T."/>
            <person name="Mondo S.J."/>
            <person name="Barry K."/>
            <person name="Sandor L."/>
            <person name="Lee J."/>
            <person name="Lipzen A."/>
            <person name="Pangilinan J."/>
            <person name="LaButti K."/>
            <person name="Hainaut M."/>
            <person name="Henrissat B."/>
            <person name="Grigoriev I.V."/>
            <person name="Spatafora J.W."/>
            <person name="Aime M.C."/>
        </authorList>
    </citation>
    <scope>NUCLEOTIDE SEQUENCE [LARGE SCALE GENOMIC DNA]</scope>
    <source>
        <strain evidence="9 10">MCA 5214</strain>
    </source>
</reference>
<dbReference type="AlphaFoldDB" id="A0A316V0C8"/>
<dbReference type="PANTHER" id="PTHR13437:SF2">
    <property type="entry name" value="NUCLEOPORIN P58_P45"/>
    <property type="match status" value="1"/>
</dbReference>
<dbReference type="EMBL" id="KZ819662">
    <property type="protein sequence ID" value="PWN31007.1"/>
    <property type="molecule type" value="Genomic_DNA"/>
</dbReference>